<dbReference type="GO" id="GO:0020037">
    <property type="term" value="F:heme binding"/>
    <property type="evidence" value="ECO:0007669"/>
    <property type="project" value="InterPro"/>
</dbReference>
<dbReference type="GO" id="GO:0004497">
    <property type="term" value="F:monooxygenase activity"/>
    <property type="evidence" value="ECO:0007669"/>
    <property type="project" value="UniProtKB-KW"/>
</dbReference>
<sequence length="511" mass="58013">MAIGFLVVSLLLTFYYRHLRKRRNLPLPPGPKKLPLIGNLLDVPAEYEWKQYTSWGEEFGSDIIHLDVAGKSIIVLNSVETAHDLLDYRSAIYSSRPISTMVSELIGWKWLFGFIPYNRTWRERRRQFQQHLGRSNTSIHEPRELHFAHILLQQLLNSPENFMEHIRHMTGAITLSIAYGIDLKHSNDPVLVLAEKAQSNMLSAAIPGKYLVDAFPILRHVPEWIPGAGFQKKAKEMKKEMIEYMTVPFEMALERVEQGTVEPSFISLCLDSPKGGWKTSEDELLSIKATAGQIFMAGADTSVAALNTFILAMTCFPEKQKKAQEELDRVLMGRLPDHSDISQLPYVQAIVKEVLRWQPVLPGGFAHYLIEDDEYLGYHIPAESIIIFNSWAMSRNEEDYPDPENFLPERFIKDGRLISDITDPLDFSFGFGRRICPGKHIALTTISITIASILTAFSIVKPIDKDGNIVHPSREYTSSPISHPVLFKCSIKPRSREALALIRSLSPVETM</sequence>
<comment type="pathway">
    <text evidence="2">Secondary metabolite biosynthesis.</text>
</comment>
<dbReference type="InterPro" id="IPR017972">
    <property type="entry name" value="Cyt_P450_CS"/>
</dbReference>
<keyword evidence="6 10" id="KW-0560">Oxidoreductase</keyword>
<dbReference type="InterPro" id="IPR050364">
    <property type="entry name" value="Cytochrome_P450_fung"/>
</dbReference>
<dbReference type="OrthoDB" id="2789670at2759"/>
<organism evidence="11 12">
    <name type="scientific">Crucibulum laeve</name>
    <dbReference type="NCBI Taxonomy" id="68775"/>
    <lineage>
        <taxon>Eukaryota</taxon>
        <taxon>Fungi</taxon>
        <taxon>Dikarya</taxon>
        <taxon>Basidiomycota</taxon>
        <taxon>Agaricomycotina</taxon>
        <taxon>Agaricomycetes</taxon>
        <taxon>Agaricomycetidae</taxon>
        <taxon>Agaricales</taxon>
        <taxon>Agaricineae</taxon>
        <taxon>Nidulariaceae</taxon>
        <taxon>Crucibulum</taxon>
    </lineage>
</organism>
<evidence type="ECO:0000256" key="5">
    <source>
        <dbReference type="ARBA" id="ARBA00022723"/>
    </source>
</evidence>
<keyword evidence="4 9" id="KW-0349">Heme</keyword>
<protein>
    <submittedName>
        <fullName evidence="11">Cytochrome P450</fullName>
    </submittedName>
</protein>
<dbReference type="CDD" id="cd11065">
    <property type="entry name" value="CYP64-like"/>
    <property type="match status" value="1"/>
</dbReference>
<evidence type="ECO:0000256" key="3">
    <source>
        <dbReference type="ARBA" id="ARBA00010617"/>
    </source>
</evidence>
<evidence type="ECO:0000256" key="1">
    <source>
        <dbReference type="ARBA" id="ARBA00001971"/>
    </source>
</evidence>
<dbReference type="EMBL" id="ML213594">
    <property type="protein sequence ID" value="TFK41805.1"/>
    <property type="molecule type" value="Genomic_DNA"/>
</dbReference>
<dbReference type="PRINTS" id="PR00463">
    <property type="entry name" value="EP450I"/>
</dbReference>
<accession>A0A5C3MB08</accession>
<dbReference type="Proteomes" id="UP000308652">
    <property type="component" value="Unassembled WGS sequence"/>
</dbReference>
<dbReference type="InterPro" id="IPR002401">
    <property type="entry name" value="Cyt_P450_E_grp-I"/>
</dbReference>
<dbReference type="STRING" id="68775.A0A5C3MB08"/>
<dbReference type="AlphaFoldDB" id="A0A5C3MB08"/>
<name>A0A5C3MB08_9AGAR</name>
<evidence type="ECO:0000256" key="6">
    <source>
        <dbReference type="ARBA" id="ARBA00023002"/>
    </source>
</evidence>
<evidence type="ECO:0000256" key="8">
    <source>
        <dbReference type="ARBA" id="ARBA00023033"/>
    </source>
</evidence>
<keyword evidence="12" id="KW-1185">Reference proteome</keyword>
<dbReference type="Pfam" id="PF00067">
    <property type="entry name" value="p450"/>
    <property type="match status" value="1"/>
</dbReference>
<keyword evidence="5 9" id="KW-0479">Metal-binding</keyword>
<keyword evidence="8 10" id="KW-0503">Monooxygenase</keyword>
<evidence type="ECO:0000256" key="2">
    <source>
        <dbReference type="ARBA" id="ARBA00005179"/>
    </source>
</evidence>
<dbReference type="SUPFAM" id="SSF48264">
    <property type="entry name" value="Cytochrome P450"/>
    <property type="match status" value="1"/>
</dbReference>
<comment type="cofactor">
    <cofactor evidence="1 9">
        <name>heme</name>
        <dbReference type="ChEBI" id="CHEBI:30413"/>
    </cofactor>
</comment>
<evidence type="ECO:0000313" key="11">
    <source>
        <dbReference type="EMBL" id="TFK41805.1"/>
    </source>
</evidence>
<dbReference type="PROSITE" id="PS00086">
    <property type="entry name" value="CYTOCHROME_P450"/>
    <property type="match status" value="1"/>
</dbReference>
<reference evidence="11 12" key="1">
    <citation type="journal article" date="2019" name="Nat. Ecol. Evol.">
        <title>Megaphylogeny resolves global patterns of mushroom evolution.</title>
        <authorList>
            <person name="Varga T."/>
            <person name="Krizsan K."/>
            <person name="Foldi C."/>
            <person name="Dima B."/>
            <person name="Sanchez-Garcia M."/>
            <person name="Sanchez-Ramirez S."/>
            <person name="Szollosi G.J."/>
            <person name="Szarkandi J.G."/>
            <person name="Papp V."/>
            <person name="Albert L."/>
            <person name="Andreopoulos W."/>
            <person name="Angelini C."/>
            <person name="Antonin V."/>
            <person name="Barry K.W."/>
            <person name="Bougher N.L."/>
            <person name="Buchanan P."/>
            <person name="Buyck B."/>
            <person name="Bense V."/>
            <person name="Catcheside P."/>
            <person name="Chovatia M."/>
            <person name="Cooper J."/>
            <person name="Damon W."/>
            <person name="Desjardin D."/>
            <person name="Finy P."/>
            <person name="Geml J."/>
            <person name="Haridas S."/>
            <person name="Hughes K."/>
            <person name="Justo A."/>
            <person name="Karasinski D."/>
            <person name="Kautmanova I."/>
            <person name="Kiss B."/>
            <person name="Kocsube S."/>
            <person name="Kotiranta H."/>
            <person name="LaButti K.M."/>
            <person name="Lechner B.E."/>
            <person name="Liimatainen K."/>
            <person name="Lipzen A."/>
            <person name="Lukacs Z."/>
            <person name="Mihaltcheva S."/>
            <person name="Morgado L.N."/>
            <person name="Niskanen T."/>
            <person name="Noordeloos M.E."/>
            <person name="Ohm R.A."/>
            <person name="Ortiz-Santana B."/>
            <person name="Ovrebo C."/>
            <person name="Racz N."/>
            <person name="Riley R."/>
            <person name="Savchenko A."/>
            <person name="Shiryaev A."/>
            <person name="Soop K."/>
            <person name="Spirin V."/>
            <person name="Szebenyi C."/>
            <person name="Tomsovsky M."/>
            <person name="Tulloss R.E."/>
            <person name="Uehling J."/>
            <person name="Grigoriev I.V."/>
            <person name="Vagvolgyi C."/>
            <person name="Papp T."/>
            <person name="Martin F.M."/>
            <person name="Miettinen O."/>
            <person name="Hibbett D.S."/>
            <person name="Nagy L.G."/>
        </authorList>
    </citation>
    <scope>NUCLEOTIDE SEQUENCE [LARGE SCALE GENOMIC DNA]</scope>
    <source>
        <strain evidence="11 12">CBS 166.37</strain>
    </source>
</reference>
<dbReference type="InterPro" id="IPR036396">
    <property type="entry name" value="Cyt_P450_sf"/>
</dbReference>
<comment type="similarity">
    <text evidence="3 10">Belongs to the cytochrome P450 family.</text>
</comment>
<dbReference type="Gene3D" id="1.10.630.10">
    <property type="entry name" value="Cytochrome P450"/>
    <property type="match status" value="1"/>
</dbReference>
<dbReference type="PANTHER" id="PTHR46300">
    <property type="entry name" value="P450, PUTATIVE (EUROFUNG)-RELATED-RELATED"/>
    <property type="match status" value="1"/>
</dbReference>
<evidence type="ECO:0000256" key="10">
    <source>
        <dbReference type="RuleBase" id="RU000461"/>
    </source>
</evidence>
<dbReference type="InterPro" id="IPR001128">
    <property type="entry name" value="Cyt_P450"/>
</dbReference>
<evidence type="ECO:0000256" key="4">
    <source>
        <dbReference type="ARBA" id="ARBA00022617"/>
    </source>
</evidence>
<dbReference type="PANTHER" id="PTHR46300:SF7">
    <property type="entry name" value="P450, PUTATIVE (EUROFUNG)-RELATED"/>
    <property type="match status" value="1"/>
</dbReference>
<proteinExistence type="inferred from homology"/>
<evidence type="ECO:0000313" key="12">
    <source>
        <dbReference type="Proteomes" id="UP000308652"/>
    </source>
</evidence>
<dbReference type="GO" id="GO:0016705">
    <property type="term" value="F:oxidoreductase activity, acting on paired donors, with incorporation or reduction of molecular oxygen"/>
    <property type="evidence" value="ECO:0007669"/>
    <property type="project" value="InterPro"/>
</dbReference>
<dbReference type="PRINTS" id="PR00385">
    <property type="entry name" value="P450"/>
</dbReference>
<evidence type="ECO:0000256" key="7">
    <source>
        <dbReference type="ARBA" id="ARBA00023004"/>
    </source>
</evidence>
<keyword evidence="7 9" id="KW-0408">Iron</keyword>
<dbReference type="GO" id="GO:0005506">
    <property type="term" value="F:iron ion binding"/>
    <property type="evidence" value="ECO:0007669"/>
    <property type="project" value="InterPro"/>
</dbReference>
<evidence type="ECO:0000256" key="9">
    <source>
        <dbReference type="PIRSR" id="PIRSR602401-1"/>
    </source>
</evidence>
<gene>
    <name evidence="11" type="ORF">BDQ12DRAFT_625886</name>
</gene>
<feature type="binding site" description="axial binding residue" evidence="9">
    <location>
        <position position="436"/>
    </location>
    <ligand>
        <name>heme</name>
        <dbReference type="ChEBI" id="CHEBI:30413"/>
    </ligand>
    <ligandPart>
        <name>Fe</name>
        <dbReference type="ChEBI" id="CHEBI:18248"/>
    </ligandPart>
</feature>